<sequence length="145" mass="16436">MTQPKFYFFASLTIFIIVAILLITGSFVLTEPLYNGSTIPMGTPLTWLGIMSLPLAIYFGIERFRNPSKTYKFLSPLLKFSLATTILWVPVSYLLAGNLSFSFSEKEVFQGGQLAMKLFWGYSYGVVILPLLLLIIHWVLKLVNR</sequence>
<feature type="transmembrane region" description="Helical" evidence="1">
    <location>
        <begin position="41"/>
        <end position="61"/>
    </location>
</feature>
<keyword evidence="3" id="KW-1185">Reference proteome</keyword>
<dbReference type="EMBL" id="QXFH01000070">
    <property type="protein sequence ID" value="RIV35156.1"/>
    <property type="molecule type" value="Genomic_DNA"/>
</dbReference>
<organism evidence="2 3">
    <name type="scientific">Flagellimonas lutimaris</name>
    <dbReference type="NCBI Taxonomy" id="475082"/>
    <lineage>
        <taxon>Bacteria</taxon>
        <taxon>Pseudomonadati</taxon>
        <taxon>Bacteroidota</taxon>
        <taxon>Flavobacteriia</taxon>
        <taxon>Flavobacteriales</taxon>
        <taxon>Flavobacteriaceae</taxon>
        <taxon>Flagellimonas</taxon>
    </lineage>
</organism>
<keyword evidence="1" id="KW-0472">Membrane</keyword>
<proteinExistence type="predicted"/>
<reference evidence="2 3" key="1">
    <citation type="submission" date="2018-08" db="EMBL/GenBank/DDBJ databases">
        <title>Proposal of Muricauda 72 sp.nov. and Muricauda NH166 sp.nov., isolated from seawater.</title>
        <authorList>
            <person name="Cheng H."/>
            <person name="Wu Y.-H."/>
            <person name="Guo L.-L."/>
            <person name="Xu X.-W."/>
        </authorList>
    </citation>
    <scope>NUCLEOTIDE SEQUENCE [LARGE SCALE GENOMIC DNA]</scope>
    <source>
        <strain evidence="2 3">KCTC 22173</strain>
    </source>
</reference>
<comment type="caution">
    <text evidence="2">The sequence shown here is derived from an EMBL/GenBank/DDBJ whole genome shotgun (WGS) entry which is preliminary data.</text>
</comment>
<dbReference type="Proteomes" id="UP000266067">
    <property type="component" value="Unassembled WGS sequence"/>
</dbReference>
<dbReference type="OrthoDB" id="982344at2"/>
<dbReference type="AlphaFoldDB" id="A0A3A1NBZ2"/>
<dbReference type="RefSeq" id="WP_119607383.1">
    <property type="nucleotide sequence ID" value="NZ_QXFH01000070.1"/>
</dbReference>
<evidence type="ECO:0000256" key="1">
    <source>
        <dbReference type="SAM" id="Phobius"/>
    </source>
</evidence>
<accession>A0A3A1NBZ2</accession>
<evidence type="ECO:0000313" key="3">
    <source>
        <dbReference type="Proteomes" id="UP000266067"/>
    </source>
</evidence>
<name>A0A3A1NBZ2_9FLAO</name>
<keyword evidence="1" id="KW-0812">Transmembrane</keyword>
<protein>
    <submittedName>
        <fullName evidence="2">Uncharacterized protein</fullName>
    </submittedName>
</protein>
<gene>
    <name evidence="2" type="ORF">D2V08_07265</name>
</gene>
<keyword evidence="1" id="KW-1133">Transmembrane helix</keyword>
<feature type="transmembrane region" description="Helical" evidence="1">
    <location>
        <begin position="7"/>
        <end position="29"/>
    </location>
</feature>
<evidence type="ECO:0000313" key="2">
    <source>
        <dbReference type="EMBL" id="RIV35156.1"/>
    </source>
</evidence>
<feature type="transmembrane region" description="Helical" evidence="1">
    <location>
        <begin position="73"/>
        <end position="96"/>
    </location>
</feature>
<feature type="transmembrane region" description="Helical" evidence="1">
    <location>
        <begin position="119"/>
        <end position="140"/>
    </location>
</feature>